<proteinExistence type="predicted"/>
<protein>
    <submittedName>
        <fullName evidence="2">OadG family protein</fullName>
    </submittedName>
</protein>
<dbReference type="Proteomes" id="UP001528920">
    <property type="component" value="Unassembled WGS sequence"/>
</dbReference>
<evidence type="ECO:0000313" key="3">
    <source>
        <dbReference type="Proteomes" id="UP001528920"/>
    </source>
</evidence>
<comment type="caution">
    <text evidence="2">The sequence shown here is derived from an EMBL/GenBank/DDBJ whole genome shotgun (WGS) entry which is preliminary data.</text>
</comment>
<name>A0ABT5VQH6_9BACT</name>
<keyword evidence="1" id="KW-1133">Transmembrane helix</keyword>
<evidence type="ECO:0000256" key="1">
    <source>
        <dbReference type="SAM" id="Phobius"/>
    </source>
</evidence>
<evidence type="ECO:0000313" key="2">
    <source>
        <dbReference type="EMBL" id="MDE5417680.1"/>
    </source>
</evidence>
<keyword evidence="1" id="KW-0812">Transmembrane</keyword>
<keyword evidence="3" id="KW-1185">Reference proteome</keyword>
<dbReference type="EMBL" id="JAKJSC010000001">
    <property type="protein sequence ID" value="MDE5417680.1"/>
    <property type="molecule type" value="Genomic_DNA"/>
</dbReference>
<dbReference type="RefSeq" id="WP_275109020.1">
    <property type="nucleotide sequence ID" value="NZ_JAKJSC010000001.1"/>
</dbReference>
<keyword evidence="1" id="KW-0472">Membrane</keyword>
<reference evidence="2 3" key="1">
    <citation type="submission" date="2022-01" db="EMBL/GenBank/DDBJ databases">
        <title>Labilibaculum sp. nov, a marine bacterium isolated from Antarctica.</title>
        <authorList>
            <person name="Dai W."/>
        </authorList>
    </citation>
    <scope>NUCLEOTIDE SEQUENCE [LARGE SCALE GENOMIC DNA]</scope>
    <source>
        <strain evidence="2 3">DW002</strain>
    </source>
</reference>
<accession>A0ABT5VQH6</accession>
<sequence length="55" mass="6113">MSYINLLSIGSQGGWTIAIVGYSIVFIALVLLVIVFINLPKLLQLNLRKKLVKAR</sequence>
<organism evidence="2 3">
    <name type="scientific">Paralabilibaculum antarcticum</name>
    <dbReference type="NCBI Taxonomy" id="2912572"/>
    <lineage>
        <taxon>Bacteria</taxon>
        <taxon>Pseudomonadati</taxon>
        <taxon>Bacteroidota</taxon>
        <taxon>Bacteroidia</taxon>
        <taxon>Marinilabiliales</taxon>
        <taxon>Marinifilaceae</taxon>
        <taxon>Paralabilibaculum</taxon>
    </lineage>
</organism>
<gene>
    <name evidence="2" type="ORF">L3049_06640</name>
</gene>
<feature type="transmembrane region" description="Helical" evidence="1">
    <location>
        <begin position="15"/>
        <end position="39"/>
    </location>
</feature>